<sequence>MAAPIFPVNTHRYDPYRTFMFQVVIDGQVVAGLRKMSVLKKTTEAVKWRSAGDPAHERVMPGGTSYEPVTLEQGLTHDPVFENWANLVNNFKGNAAMSLLNYRKDITLNVLNLQGVPVISYMLHRAWVSEYQALPEFDAGTMNAVGIQTIILQHEGWERDLAITEPTES</sequence>
<evidence type="ECO:0000313" key="2">
    <source>
        <dbReference type="Proteomes" id="UP000078070"/>
    </source>
</evidence>
<evidence type="ECO:0000313" key="1">
    <source>
        <dbReference type="EMBL" id="ANG64512.1"/>
    </source>
</evidence>
<keyword evidence="2" id="KW-1185">Reference proteome</keyword>
<reference evidence="2" key="1">
    <citation type="submission" date="2016-05" db="EMBL/GenBank/DDBJ databases">
        <authorList>
            <person name="Baek K."/>
            <person name="Yang S.-J."/>
        </authorList>
    </citation>
    <scope>NUCLEOTIDE SEQUENCE [LARGE SCALE GENOMIC DNA]</scope>
    <source>
        <strain evidence="2">ST58-10</strain>
    </source>
</reference>
<dbReference type="PANTHER" id="PTHR38009:SF1">
    <property type="entry name" value="CONSERVED HYPOTHETICAL PHAGE TAIL PROTEIN"/>
    <property type="match status" value="1"/>
</dbReference>
<reference evidence="1 2" key="2">
    <citation type="journal article" date="2018" name="Int. J. Syst. Evol. Microbiol.">
        <title>Marinobacterium aestuarii sp. nov., a benzene-degrading marine bacterium isolated from estuary sediment.</title>
        <authorList>
            <person name="Bae S.S."/>
            <person name="Jung J."/>
            <person name="Chung D."/>
            <person name="Baek K."/>
        </authorList>
    </citation>
    <scope>NUCLEOTIDE SEQUENCE [LARGE SCALE GENOMIC DNA]</scope>
    <source>
        <strain evidence="1 2">ST58-10</strain>
    </source>
</reference>
<dbReference type="EMBL" id="CP015839">
    <property type="protein sequence ID" value="ANG64512.1"/>
    <property type="molecule type" value="Genomic_DNA"/>
</dbReference>
<dbReference type="InterPro" id="IPR011747">
    <property type="entry name" value="CHP02241"/>
</dbReference>
<name>A0A1A9F355_9GAMM</name>
<dbReference type="RefSeq" id="WP_067386114.1">
    <property type="nucleotide sequence ID" value="NZ_CP015839.1"/>
</dbReference>
<organism evidence="1 2">
    <name type="scientific">Marinobacterium aestuarii</name>
    <dbReference type="NCBI Taxonomy" id="1821621"/>
    <lineage>
        <taxon>Bacteria</taxon>
        <taxon>Pseudomonadati</taxon>
        <taxon>Pseudomonadota</taxon>
        <taxon>Gammaproteobacteria</taxon>
        <taxon>Oceanospirillales</taxon>
        <taxon>Oceanospirillaceae</taxon>
        <taxon>Marinobacterium</taxon>
    </lineage>
</organism>
<gene>
    <name evidence="1" type="ORF">A8C75_19925</name>
</gene>
<accession>A0A1A9F355</accession>
<dbReference type="PANTHER" id="PTHR38009">
    <property type="entry name" value="CONSERVED HYPOTHETICAL PHAGE TAIL PROTEIN"/>
    <property type="match status" value="1"/>
</dbReference>
<dbReference type="OrthoDB" id="9790161at2"/>
<proteinExistence type="predicted"/>
<dbReference type="Pfam" id="PF06841">
    <property type="entry name" value="Phage_T4_gp19"/>
    <property type="match status" value="1"/>
</dbReference>
<protein>
    <submittedName>
        <fullName evidence="1">Phage tail protein</fullName>
    </submittedName>
</protein>
<dbReference type="KEGG" id="mars:A8C75_19925"/>
<dbReference type="GO" id="GO:0005198">
    <property type="term" value="F:structural molecule activity"/>
    <property type="evidence" value="ECO:0007669"/>
    <property type="project" value="InterPro"/>
</dbReference>
<dbReference type="NCBIfam" id="TIGR02241">
    <property type="entry name" value="conserved hypothetical phage tail region protein"/>
    <property type="match status" value="1"/>
</dbReference>
<dbReference type="InterPro" id="IPR010667">
    <property type="entry name" value="Phage_T4_Gp19"/>
</dbReference>
<dbReference type="Proteomes" id="UP000078070">
    <property type="component" value="Chromosome"/>
</dbReference>
<dbReference type="STRING" id="1821621.A8C75_19925"/>
<dbReference type="AlphaFoldDB" id="A0A1A9F355"/>